<dbReference type="PANTHER" id="PTHR28554">
    <property type="entry name" value="39S RIBOSOMAL PROTEIN L45, MITOCHONDRIAL"/>
    <property type="match status" value="1"/>
</dbReference>
<dbReference type="InterPro" id="IPR051975">
    <property type="entry name" value="mtLSU_mL45"/>
</dbReference>
<dbReference type="Pfam" id="PF07961">
    <property type="entry name" value="MBA1"/>
    <property type="match status" value="1"/>
</dbReference>
<evidence type="ECO:0000256" key="3">
    <source>
        <dbReference type="ARBA" id="ARBA00023128"/>
    </source>
</evidence>
<protein>
    <recommendedName>
        <fullName evidence="6">Tim44-like domain-containing protein</fullName>
    </recommendedName>
</protein>
<evidence type="ECO:0000256" key="1">
    <source>
        <dbReference type="ARBA" id="ARBA00004173"/>
    </source>
</evidence>
<gene>
    <name evidence="4" type="ORF">K470DRAFT_215115</name>
</gene>
<dbReference type="OrthoDB" id="19619at2759"/>
<dbReference type="Proteomes" id="UP000799421">
    <property type="component" value="Unassembled WGS sequence"/>
</dbReference>
<dbReference type="InterPro" id="IPR024621">
    <property type="entry name" value="Mba1"/>
</dbReference>
<dbReference type="Gene3D" id="3.10.450.240">
    <property type="match status" value="1"/>
</dbReference>
<reference evidence="4" key="1">
    <citation type="journal article" date="2020" name="Stud. Mycol.">
        <title>101 Dothideomycetes genomes: a test case for predicting lifestyles and emergence of pathogens.</title>
        <authorList>
            <person name="Haridas S."/>
            <person name="Albert R."/>
            <person name="Binder M."/>
            <person name="Bloem J."/>
            <person name="Labutti K."/>
            <person name="Salamov A."/>
            <person name="Andreopoulos B."/>
            <person name="Baker S."/>
            <person name="Barry K."/>
            <person name="Bills G."/>
            <person name="Bluhm B."/>
            <person name="Cannon C."/>
            <person name="Castanera R."/>
            <person name="Culley D."/>
            <person name="Daum C."/>
            <person name="Ezra D."/>
            <person name="Gonzalez J."/>
            <person name="Henrissat B."/>
            <person name="Kuo A."/>
            <person name="Liang C."/>
            <person name="Lipzen A."/>
            <person name="Lutzoni F."/>
            <person name="Magnuson J."/>
            <person name="Mondo S."/>
            <person name="Nolan M."/>
            <person name="Ohm R."/>
            <person name="Pangilinan J."/>
            <person name="Park H.-J."/>
            <person name="Ramirez L."/>
            <person name="Alfaro M."/>
            <person name="Sun H."/>
            <person name="Tritt A."/>
            <person name="Yoshinaga Y."/>
            <person name="Zwiers L.-H."/>
            <person name="Turgeon B."/>
            <person name="Goodwin S."/>
            <person name="Spatafora J."/>
            <person name="Crous P."/>
            <person name="Grigoriev I."/>
        </authorList>
    </citation>
    <scope>NUCLEOTIDE SEQUENCE</scope>
    <source>
        <strain evidence="4">CBS 480.64</strain>
    </source>
</reference>
<evidence type="ECO:0008006" key="6">
    <source>
        <dbReference type="Google" id="ProtNLM"/>
    </source>
</evidence>
<dbReference type="GO" id="GO:0032979">
    <property type="term" value="P:protein insertion into mitochondrial inner membrane from matrix"/>
    <property type="evidence" value="ECO:0007669"/>
    <property type="project" value="InterPro"/>
</dbReference>
<sequence length="184" mass="21234">MKCFGKVNDRDRLFYYKYLFATPRPVLGVGNIASTAKQLHEEMYTQLAKGDLAPVEKVLCDGIAKSLQSRVSSRPRNQIMEWTCHSHVKRPRIVSLRQSPLPVFMGKSEKGKRVAIVQAVVRLHTVQSLMRRSKDGKKGWIQDKPKERIEYLVLQRMMRNSIQGPWKVWGTTEETRPETLLQLA</sequence>
<name>A0A6A7C3J0_9PEZI</name>
<keyword evidence="3" id="KW-0496">Mitochondrion</keyword>
<dbReference type="EMBL" id="MU005972">
    <property type="protein sequence ID" value="KAF2861525.1"/>
    <property type="molecule type" value="Genomic_DNA"/>
</dbReference>
<dbReference type="AlphaFoldDB" id="A0A6A7C3J0"/>
<dbReference type="PANTHER" id="PTHR28554:SF1">
    <property type="entry name" value="LARGE RIBOSOMAL SUBUNIT PROTEIN ML45"/>
    <property type="match status" value="1"/>
</dbReference>
<proteinExistence type="predicted"/>
<dbReference type="GO" id="GO:0005743">
    <property type="term" value="C:mitochondrial inner membrane"/>
    <property type="evidence" value="ECO:0007669"/>
    <property type="project" value="InterPro"/>
</dbReference>
<comment type="subcellular location">
    <subcellularLocation>
        <location evidence="1">Mitochondrion</location>
    </subcellularLocation>
</comment>
<evidence type="ECO:0000256" key="2">
    <source>
        <dbReference type="ARBA" id="ARBA00022946"/>
    </source>
</evidence>
<accession>A0A6A7C3J0</accession>
<evidence type="ECO:0000313" key="5">
    <source>
        <dbReference type="Proteomes" id="UP000799421"/>
    </source>
</evidence>
<evidence type="ECO:0000313" key="4">
    <source>
        <dbReference type="EMBL" id="KAF2861525.1"/>
    </source>
</evidence>
<keyword evidence="5" id="KW-1185">Reference proteome</keyword>
<keyword evidence="2" id="KW-0809">Transit peptide</keyword>
<organism evidence="4 5">
    <name type="scientific">Piedraia hortae CBS 480.64</name>
    <dbReference type="NCBI Taxonomy" id="1314780"/>
    <lineage>
        <taxon>Eukaryota</taxon>
        <taxon>Fungi</taxon>
        <taxon>Dikarya</taxon>
        <taxon>Ascomycota</taxon>
        <taxon>Pezizomycotina</taxon>
        <taxon>Dothideomycetes</taxon>
        <taxon>Dothideomycetidae</taxon>
        <taxon>Capnodiales</taxon>
        <taxon>Piedraiaceae</taxon>
        <taxon>Piedraia</taxon>
    </lineage>
</organism>